<dbReference type="RefSeq" id="WP_131835327.1">
    <property type="nucleotide sequence ID" value="NZ_SMFY01000002.1"/>
</dbReference>
<dbReference type="Pfam" id="PF12833">
    <property type="entry name" value="HTH_18"/>
    <property type="match status" value="1"/>
</dbReference>
<dbReference type="PROSITE" id="PS01124">
    <property type="entry name" value="HTH_ARAC_FAMILY_2"/>
    <property type="match status" value="1"/>
</dbReference>
<accession>A0A4R1I463</accession>
<dbReference type="InterPro" id="IPR009057">
    <property type="entry name" value="Homeodomain-like_sf"/>
</dbReference>
<dbReference type="Proteomes" id="UP000295030">
    <property type="component" value="Unassembled WGS sequence"/>
</dbReference>
<dbReference type="PANTHER" id="PTHR43436:SF1">
    <property type="entry name" value="TRANSCRIPTIONAL REGULATORY PROTEIN"/>
    <property type="match status" value="1"/>
</dbReference>
<dbReference type="InterPro" id="IPR009594">
    <property type="entry name" value="Tscrpt_reg_HTH_AraC_N"/>
</dbReference>
<dbReference type="GO" id="GO:0003700">
    <property type="term" value="F:DNA-binding transcription factor activity"/>
    <property type="evidence" value="ECO:0007669"/>
    <property type="project" value="InterPro"/>
</dbReference>
<comment type="caution">
    <text evidence="6">The sequence shown here is derived from an EMBL/GenBank/DDBJ whole genome shotgun (WGS) entry which is preliminary data.</text>
</comment>
<dbReference type="EMBL" id="SMFY01000002">
    <property type="protein sequence ID" value="TCK28150.1"/>
    <property type="molecule type" value="Genomic_DNA"/>
</dbReference>
<keyword evidence="1" id="KW-0805">Transcription regulation</keyword>
<evidence type="ECO:0000256" key="2">
    <source>
        <dbReference type="ARBA" id="ARBA00023125"/>
    </source>
</evidence>
<evidence type="ECO:0000313" key="7">
    <source>
        <dbReference type="Proteomes" id="UP000295030"/>
    </source>
</evidence>
<sequence>MPSSLFDAITAYVESQGGGQGLFPTPMPGVNIIRSFQEVMPNRKIYQPSLCIVLQGAKQILFGSETLDYGAMECLVVSIELPGSGRIIKASADEPFVGMTVDLDVAVVRGMVEQLEELPSSPGGGPCAFVTQVDEALADCIHRLMRMSDNPKAIPILYPSVMRDICYWLLSGPQGAEICRLSLPASNTERVAKAIHLLRDNIAQPMRVEQLAEAARMSPSSFHQHFKALTSMTPLQYQKQLRLLEARRLMVANAASVADASYKVGYESASQFSREYSRMFGVAPKRDVMNQHRLYRSLTGRDMPAHSTASMGPAAPPA</sequence>
<keyword evidence="2" id="KW-0238">DNA-binding</keyword>
<reference evidence="6 7" key="1">
    <citation type="submission" date="2019-03" db="EMBL/GenBank/DDBJ databases">
        <title>Genomic Encyclopedia of Type Strains, Phase IV (KMG-IV): sequencing the most valuable type-strain genomes for metagenomic binning, comparative biology and taxonomic classification.</title>
        <authorList>
            <person name="Goeker M."/>
        </authorList>
    </citation>
    <scope>NUCLEOTIDE SEQUENCE [LARGE SCALE GENOMIC DNA]</scope>
    <source>
        <strain evidence="6 7">DSM 101</strain>
    </source>
</reference>
<organism evidence="6 7">
    <name type="scientific">Ancylobacter aquaticus</name>
    <dbReference type="NCBI Taxonomy" id="100"/>
    <lineage>
        <taxon>Bacteria</taxon>
        <taxon>Pseudomonadati</taxon>
        <taxon>Pseudomonadota</taxon>
        <taxon>Alphaproteobacteria</taxon>
        <taxon>Hyphomicrobiales</taxon>
        <taxon>Xanthobacteraceae</taxon>
        <taxon>Ancylobacter</taxon>
    </lineage>
</organism>
<keyword evidence="3" id="KW-0804">Transcription</keyword>
<keyword evidence="7" id="KW-1185">Reference proteome</keyword>
<dbReference type="Pfam" id="PF06719">
    <property type="entry name" value="AraC_N"/>
    <property type="match status" value="1"/>
</dbReference>
<evidence type="ECO:0000256" key="1">
    <source>
        <dbReference type="ARBA" id="ARBA00023015"/>
    </source>
</evidence>
<dbReference type="SMART" id="SM00342">
    <property type="entry name" value="HTH_ARAC"/>
    <property type="match status" value="1"/>
</dbReference>
<evidence type="ECO:0000256" key="4">
    <source>
        <dbReference type="SAM" id="MobiDB-lite"/>
    </source>
</evidence>
<dbReference type="PANTHER" id="PTHR43436">
    <property type="entry name" value="ARAC-FAMILY TRANSCRIPTIONAL REGULATOR"/>
    <property type="match status" value="1"/>
</dbReference>
<dbReference type="OrthoDB" id="9802263at2"/>
<evidence type="ECO:0000259" key="5">
    <source>
        <dbReference type="PROSITE" id="PS01124"/>
    </source>
</evidence>
<dbReference type="InterPro" id="IPR018062">
    <property type="entry name" value="HTH_AraC-typ_CS"/>
</dbReference>
<dbReference type="InterPro" id="IPR018060">
    <property type="entry name" value="HTH_AraC"/>
</dbReference>
<evidence type="ECO:0000313" key="6">
    <source>
        <dbReference type="EMBL" id="TCK28150.1"/>
    </source>
</evidence>
<proteinExistence type="predicted"/>
<feature type="domain" description="HTH araC/xylS-type" evidence="5">
    <location>
        <begin position="192"/>
        <end position="290"/>
    </location>
</feature>
<name>A0A4R1I463_ANCAQ</name>
<gene>
    <name evidence="6" type="ORF">EV667_2147</name>
</gene>
<evidence type="ECO:0000256" key="3">
    <source>
        <dbReference type="ARBA" id="ARBA00023163"/>
    </source>
</evidence>
<feature type="region of interest" description="Disordered" evidence="4">
    <location>
        <begin position="299"/>
        <end position="318"/>
    </location>
</feature>
<dbReference type="SUPFAM" id="SSF46689">
    <property type="entry name" value="Homeodomain-like"/>
    <property type="match status" value="2"/>
</dbReference>
<dbReference type="Gene3D" id="1.10.10.60">
    <property type="entry name" value="Homeodomain-like"/>
    <property type="match status" value="2"/>
</dbReference>
<protein>
    <submittedName>
        <fullName evidence="6">AraC family transcriptional regulator</fullName>
    </submittedName>
</protein>
<dbReference type="GO" id="GO:0043565">
    <property type="term" value="F:sequence-specific DNA binding"/>
    <property type="evidence" value="ECO:0007669"/>
    <property type="project" value="InterPro"/>
</dbReference>
<dbReference type="AlphaFoldDB" id="A0A4R1I463"/>
<dbReference type="PROSITE" id="PS00041">
    <property type="entry name" value="HTH_ARAC_FAMILY_1"/>
    <property type="match status" value="1"/>
</dbReference>